<keyword evidence="3" id="KW-1185">Reference proteome</keyword>
<feature type="domain" description="DUF403" evidence="1">
    <location>
        <begin position="1"/>
        <end position="306"/>
    </location>
</feature>
<dbReference type="InterPro" id="IPR007296">
    <property type="entry name" value="DUF403"/>
</dbReference>
<dbReference type="InterPro" id="IPR051680">
    <property type="entry name" value="ATP-dep_Glu-Cys_Ligase-2"/>
</dbReference>
<reference evidence="2 3" key="1">
    <citation type="journal article" date="2013" name="Genome Announc.">
        <title>Draft Genome Sequence of the Methanotrophic Gammaproteobacterium Methyloglobulus morosus DSM 22980 Strain KoM1.</title>
        <authorList>
            <person name="Poehlein A."/>
            <person name="Deutzmann J.S."/>
            <person name="Daniel R."/>
            <person name="Simeonova D.D."/>
        </authorList>
    </citation>
    <scope>NUCLEOTIDE SEQUENCE [LARGE SCALE GENOMIC DNA]</scope>
    <source>
        <strain evidence="2 3">KoM1</strain>
    </source>
</reference>
<dbReference type="Pfam" id="PF04168">
    <property type="entry name" value="Alpha-E"/>
    <property type="match status" value="1"/>
</dbReference>
<sequence length="310" mass="36001">MLSRSAERLYWLARYLERTENTARLLSVYMNLMFDMPMDVEISWRNLLTIFGAEEAFFRLYDVPNEQNTMRFLLTDTANPGSLFSSLNFARENIRTSRELMPDEAWQQVNEMYLFAKKNVETATNRRGRVLILNEIMRGCQCFTGFLSGAMSHNDSLQFIRLGRNVERADMTTRILDIASILLADDRSDRLRQHENALWMHVLKSLSALLMYRKHRRHRVNSGDVLDYLLKDLDFPRSVSHCINEVETCFKRLQKPEGLDDNLNALVSSLMATDIYCITPAQLHNLLDDIQVKLGVTHNQVASTWFLAAH</sequence>
<dbReference type="OrthoDB" id="9803532at2"/>
<gene>
    <name evidence="2" type="ORF">MGMO_89c00080</name>
</gene>
<name>V5BZW2_9GAMM</name>
<organism evidence="2 3">
    <name type="scientific">Methyloglobulus morosus KoM1</name>
    <dbReference type="NCBI Taxonomy" id="1116472"/>
    <lineage>
        <taxon>Bacteria</taxon>
        <taxon>Pseudomonadati</taxon>
        <taxon>Pseudomonadota</taxon>
        <taxon>Gammaproteobacteria</taxon>
        <taxon>Methylococcales</taxon>
        <taxon>Methylococcaceae</taxon>
        <taxon>Methyloglobulus</taxon>
    </lineage>
</organism>
<dbReference type="PANTHER" id="PTHR34595">
    <property type="entry name" value="BLR5612 PROTEIN"/>
    <property type="match status" value="1"/>
</dbReference>
<dbReference type="EMBL" id="AYLO01000086">
    <property type="protein sequence ID" value="ESS71782.1"/>
    <property type="molecule type" value="Genomic_DNA"/>
</dbReference>
<accession>V5BZW2</accession>
<dbReference type="Proteomes" id="UP000017842">
    <property type="component" value="Unassembled WGS sequence"/>
</dbReference>
<dbReference type="eggNOG" id="COG2307">
    <property type="taxonomic scope" value="Bacteria"/>
</dbReference>
<dbReference type="RefSeq" id="WP_023495166.1">
    <property type="nucleotide sequence ID" value="NZ_AYLO01000086.1"/>
</dbReference>
<dbReference type="AlphaFoldDB" id="V5BZW2"/>
<evidence type="ECO:0000259" key="1">
    <source>
        <dbReference type="Pfam" id="PF04168"/>
    </source>
</evidence>
<evidence type="ECO:0000313" key="3">
    <source>
        <dbReference type="Proteomes" id="UP000017842"/>
    </source>
</evidence>
<dbReference type="PANTHER" id="PTHR34595:SF7">
    <property type="entry name" value="SLL1039 PROTEIN"/>
    <property type="match status" value="1"/>
</dbReference>
<dbReference type="STRING" id="1116472.MGMO_89c00080"/>
<protein>
    <recommendedName>
        <fullName evidence="1">DUF403 domain-containing protein</fullName>
    </recommendedName>
</protein>
<comment type="caution">
    <text evidence="2">The sequence shown here is derived from an EMBL/GenBank/DDBJ whole genome shotgun (WGS) entry which is preliminary data.</text>
</comment>
<evidence type="ECO:0000313" key="2">
    <source>
        <dbReference type="EMBL" id="ESS71782.1"/>
    </source>
</evidence>
<proteinExistence type="predicted"/>